<evidence type="ECO:0000313" key="1">
    <source>
        <dbReference type="EMBL" id="GFO06162.1"/>
    </source>
</evidence>
<keyword evidence="2" id="KW-1185">Reference proteome</keyword>
<dbReference type="Proteomes" id="UP000735302">
    <property type="component" value="Unassembled WGS sequence"/>
</dbReference>
<reference evidence="1 2" key="1">
    <citation type="journal article" date="2021" name="Elife">
        <title>Chloroplast acquisition without the gene transfer in kleptoplastic sea slugs, Plakobranchus ocellatus.</title>
        <authorList>
            <person name="Maeda T."/>
            <person name="Takahashi S."/>
            <person name="Yoshida T."/>
            <person name="Shimamura S."/>
            <person name="Takaki Y."/>
            <person name="Nagai Y."/>
            <person name="Toyoda A."/>
            <person name="Suzuki Y."/>
            <person name="Arimoto A."/>
            <person name="Ishii H."/>
            <person name="Satoh N."/>
            <person name="Nishiyama T."/>
            <person name="Hasebe M."/>
            <person name="Maruyama T."/>
            <person name="Minagawa J."/>
            <person name="Obokata J."/>
            <person name="Shigenobu S."/>
        </authorList>
    </citation>
    <scope>NUCLEOTIDE SEQUENCE [LARGE SCALE GENOMIC DNA]</scope>
</reference>
<comment type="caution">
    <text evidence="1">The sequence shown here is derived from an EMBL/GenBank/DDBJ whole genome shotgun (WGS) entry which is preliminary data.</text>
</comment>
<name>A0AAV4AGY0_9GAST</name>
<accession>A0AAV4AGY0</accession>
<organism evidence="1 2">
    <name type="scientific">Plakobranchus ocellatus</name>
    <dbReference type="NCBI Taxonomy" id="259542"/>
    <lineage>
        <taxon>Eukaryota</taxon>
        <taxon>Metazoa</taxon>
        <taxon>Spiralia</taxon>
        <taxon>Lophotrochozoa</taxon>
        <taxon>Mollusca</taxon>
        <taxon>Gastropoda</taxon>
        <taxon>Heterobranchia</taxon>
        <taxon>Euthyneura</taxon>
        <taxon>Panpulmonata</taxon>
        <taxon>Sacoglossa</taxon>
        <taxon>Placobranchoidea</taxon>
        <taxon>Plakobranchidae</taxon>
        <taxon>Plakobranchus</taxon>
    </lineage>
</organism>
<dbReference type="EMBL" id="BLXT01003763">
    <property type="protein sequence ID" value="GFO06162.1"/>
    <property type="molecule type" value="Genomic_DNA"/>
</dbReference>
<dbReference type="AlphaFoldDB" id="A0AAV4AGY0"/>
<sequence>MKTCRESMIGCSHVLFDCAALNGISESNSRGEIDILEALWNSLNNRGKSSLALAHIPRTGHVLKATTRVYWNGMVSACPAK</sequence>
<evidence type="ECO:0000313" key="2">
    <source>
        <dbReference type="Proteomes" id="UP000735302"/>
    </source>
</evidence>
<proteinExistence type="predicted"/>
<protein>
    <submittedName>
        <fullName evidence="1">Uncharacterized protein</fullName>
    </submittedName>
</protein>
<gene>
    <name evidence="1" type="ORF">PoB_003266700</name>
</gene>